<keyword evidence="3" id="KW-1185">Reference proteome</keyword>
<reference evidence="3" key="1">
    <citation type="journal article" date="2019" name="Int. J. Syst. Evol. Microbiol.">
        <title>The Global Catalogue of Microorganisms (GCM) 10K type strain sequencing project: providing services to taxonomists for standard genome sequencing and annotation.</title>
        <authorList>
            <consortium name="The Broad Institute Genomics Platform"/>
            <consortium name="The Broad Institute Genome Sequencing Center for Infectious Disease"/>
            <person name="Wu L."/>
            <person name="Ma J."/>
        </authorList>
    </citation>
    <scope>NUCLEOTIDE SEQUENCE [LARGE SCALE GENOMIC DNA]</scope>
    <source>
        <strain evidence="3">KCTC 42423</strain>
    </source>
</reference>
<dbReference type="CDD" id="cd06259">
    <property type="entry name" value="YdcF-like"/>
    <property type="match status" value="1"/>
</dbReference>
<dbReference type="InterPro" id="IPR003848">
    <property type="entry name" value="DUF218"/>
</dbReference>
<protein>
    <submittedName>
        <fullName evidence="2">Vancomycin high temperature exclusion protein</fullName>
    </submittedName>
</protein>
<evidence type="ECO:0000313" key="3">
    <source>
        <dbReference type="Proteomes" id="UP001597459"/>
    </source>
</evidence>
<dbReference type="PANTHER" id="PTHR30336:SF20">
    <property type="entry name" value="DUF218 DOMAIN-CONTAINING PROTEIN"/>
    <property type="match status" value="1"/>
</dbReference>
<organism evidence="2 3">
    <name type="scientific">Aquimarina hainanensis</name>
    <dbReference type="NCBI Taxonomy" id="1578017"/>
    <lineage>
        <taxon>Bacteria</taxon>
        <taxon>Pseudomonadati</taxon>
        <taxon>Bacteroidota</taxon>
        <taxon>Flavobacteriia</taxon>
        <taxon>Flavobacteriales</taxon>
        <taxon>Flavobacteriaceae</taxon>
        <taxon>Aquimarina</taxon>
    </lineage>
</organism>
<accession>A0ABW5ND40</accession>
<evidence type="ECO:0000259" key="1">
    <source>
        <dbReference type="Pfam" id="PF02698"/>
    </source>
</evidence>
<dbReference type="InterPro" id="IPR051599">
    <property type="entry name" value="Cell_Envelope_Assoc"/>
</dbReference>
<feature type="domain" description="DUF218" evidence="1">
    <location>
        <begin position="68"/>
        <end position="170"/>
    </location>
</feature>
<gene>
    <name evidence="2" type="ORF">ACFSTE_20585</name>
</gene>
<dbReference type="EMBL" id="JBHULX010000045">
    <property type="protein sequence ID" value="MFD2593248.1"/>
    <property type="molecule type" value="Genomic_DNA"/>
</dbReference>
<evidence type="ECO:0000313" key="2">
    <source>
        <dbReference type="EMBL" id="MFD2593248.1"/>
    </source>
</evidence>
<dbReference type="Pfam" id="PF02698">
    <property type="entry name" value="DUF218"/>
    <property type="match status" value="1"/>
</dbReference>
<name>A0ABW5ND40_9FLAO</name>
<dbReference type="Proteomes" id="UP001597459">
    <property type="component" value="Unassembled WGS sequence"/>
</dbReference>
<dbReference type="PANTHER" id="PTHR30336">
    <property type="entry name" value="INNER MEMBRANE PROTEIN, PROBABLE PERMEASE"/>
    <property type="match status" value="1"/>
</dbReference>
<comment type="caution">
    <text evidence="2">The sequence shown here is derived from an EMBL/GenBank/DDBJ whole genome shotgun (WGS) entry which is preliminary data.</text>
</comment>
<sequence>MKKRKKLLFILIIISIFSVISLYKANKIVIDKTAEKTYDTITSIPKNKVGLLLGTTKFLQNGRVNLYYTYRINATVALYKAKKIDYILISGDNGTNTYDEPTTMKNDLITKGIPASRIYLDYAGFRTLDSIIRAKEIFTLQKFTIISQKFHNERAIFIAENKGINAIGFNARDVNIHYGLKTQIRERFARVKMIIDLLIGKQPKYLGKKIPIG</sequence>
<dbReference type="RefSeq" id="WP_378298378.1">
    <property type="nucleotide sequence ID" value="NZ_JBHULX010000045.1"/>
</dbReference>
<proteinExistence type="predicted"/>